<evidence type="ECO:0000256" key="3">
    <source>
        <dbReference type="ARBA" id="ARBA00012438"/>
    </source>
</evidence>
<dbReference type="eggNOG" id="COG0642">
    <property type="taxonomic scope" value="Bacteria"/>
</dbReference>
<dbReference type="InterPro" id="IPR005467">
    <property type="entry name" value="His_kinase_dom"/>
</dbReference>
<name>U2G3Z0_9GAMM</name>
<comment type="catalytic activity">
    <reaction evidence="1">
        <text>ATP + protein L-histidine = ADP + protein N-phospho-L-histidine.</text>
        <dbReference type="EC" id="2.7.13.3"/>
    </reaction>
</comment>
<dbReference type="InterPro" id="IPR003594">
    <property type="entry name" value="HATPase_dom"/>
</dbReference>
<dbReference type="InterPro" id="IPR004358">
    <property type="entry name" value="Sig_transdc_His_kin-like_C"/>
</dbReference>
<dbReference type="InterPro" id="IPR003660">
    <property type="entry name" value="HAMP_dom"/>
</dbReference>
<dbReference type="PROSITE" id="PS50109">
    <property type="entry name" value="HIS_KIN"/>
    <property type="match status" value="1"/>
</dbReference>
<feature type="domain" description="HAMP" evidence="13">
    <location>
        <begin position="183"/>
        <end position="234"/>
    </location>
</feature>
<dbReference type="STRING" id="1033802.SSPSH_000170"/>
<keyword evidence="6 11" id="KW-0812">Transmembrane</keyword>
<dbReference type="SUPFAM" id="SSF55874">
    <property type="entry name" value="ATPase domain of HSP90 chaperone/DNA topoisomerase II/histidine kinase"/>
    <property type="match status" value="1"/>
</dbReference>
<comment type="subcellular location">
    <subcellularLocation>
        <location evidence="2">Membrane</location>
    </subcellularLocation>
</comment>
<keyword evidence="10 11" id="KW-0472">Membrane</keyword>
<feature type="transmembrane region" description="Helical" evidence="11">
    <location>
        <begin position="164"/>
        <end position="186"/>
    </location>
</feature>
<proteinExistence type="predicted"/>
<evidence type="ECO:0000256" key="8">
    <source>
        <dbReference type="ARBA" id="ARBA00022989"/>
    </source>
</evidence>
<evidence type="ECO:0000256" key="5">
    <source>
        <dbReference type="ARBA" id="ARBA00022679"/>
    </source>
</evidence>
<evidence type="ECO:0000256" key="1">
    <source>
        <dbReference type="ARBA" id="ARBA00000085"/>
    </source>
</evidence>
<evidence type="ECO:0000256" key="4">
    <source>
        <dbReference type="ARBA" id="ARBA00022553"/>
    </source>
</evidence>
<dbReference type="RefSeq" id="WP_006913255.1">
    <property type="nucleotide sequence ID" value="NZ_AFNV02000001.1"/>
</dbReference>
<dbReference type="EMBL" id="AFNV02000001">
    <property type="protein sequence ID" value="ERJ20828.1"/>
    <property type="molecule type" value="Genomic_DNA"/>
</dbReference>
<keyword evidence="5 14" id="KW-0808">Transferase</keyword>
<dbReference type="OrthoDB" id="9809567at2"/>
<dbReference type="PRINTS" id="PR00344">
    <property type="entry name" value="BCTRLSENSOR"/>
</dbReference>
<dbReference type="InterPro" id="IPR036890">
    <property type="entry name" value="HATPase_C_sf"/>
</dbReference>
<comment type="caution">
    <text evidence="14">The sequence shown here is derived from an EMBL/GenBank/DDBJ whole genome shotgun (WGS) entry which is preliminary data.</text>
</comment>
<keyword evidence="15" id="KW-1185">Reference proteome</keyword>
<gene>
    <name evidence="14" type="ORF">SSPSH_000170</name>
</gene>
<dbReference type="GO" id="GO:0000160">
    <property type="term" value="P:phosphorelay signal transduction system"/>
    <property type="evidence" value="ECO:0007669"/>
    <property type="project" value="UniProtKB-KW"/>
</dbReference>
<dbReference type="SMART" id="SM00387">
    <property type="entry name" value="HATPase_c"/>
    <property type="match status" value="1"/>
</dbReference>
<evidence type="ECO:0000256" key="7">
    <source>
        <dbReference type="ARBA" id="ARBA00022777"/>
    </source>
</evidence>
<feature type="domain" description="Histidine kinase" evidence="12">
    <location>
        <begin position="242"/>
        <end position="445"/>
    </location>
</feature>
<accession>U2G3Z0</accession>
<evidence type="ECO:0000256" key="11">
    <source>
        <dbReference type="SAM" id="Phobius"/>
    </source>
</evidence>
<organism evidence="14 15">
    <name type="scientific">Salinisphaera shabanensis E1L3A</name>
    <dbReference type="NCBI Taxonomy" id="1033802"/>
    <lineage>
        <taxon>Bacteria</taxon>
        <taxon>Pseudomonadati</taxon>
        <taxon>Pseudomonadota</taxon>
        <taxon>Gammaproteobacteria</taxon>
        <taxon>Salinisphaerales</taxon>
        <taxon>Salinisphaeraceae</taxon>
        <taxon>Salinisphaera</taxon>
    </lineage>
</organism>
<reference evidence="14 15" key="1">
    <citation type="journal article" date="2011" name="J. Bacteriol.">
        <title>Genome sequence of Salinisphaera shabanensis, a gammaproteobacterium from the harsh, variable environment of the brine-seawater interface of the Shaban Deep in the Red Sea.</title>
        <authorList>
            <person name="Antunes A."/>
            <person name="Alam I."/>
            <person name="Bajic V.B."/>
            <person name="Stingl U."/>
        </authorList>
    </citation>
    <scope>NUCLEOTIDE SEQUENCE [LARGE SCALE GENOMIC DNA]</scope>
    <source>
        <strain evidence="14 15">E1L3A</strain>
    </source>
</reference>
<evidence type="ECO:0000256" key="9">
    <source>
        <dbReference type="ARBA" id="ARBA00023012"/>
    </source>
</evidence>
<dbReference type="PROSITE" id="PS50885">
    <property type="entry name" value="HAMP"/>
    <property type="match status" value="1"/>
</dbReference>
<evidence type="ECO:0000259" key="13">
    <source>
        <dbReference type="PROSITE" id="PS50885"/>
    </source>
</evidence>
<evidence type="ECO:0000256" key="10">
    <source>
        <dbReference type="ARBA" id="ARBA00023136"/>
    </source>
</evidence>
<dbReference type="EC" id="2.7.13.3" evidence="3"/>
<sequence length="450" mass="48688">MARTSLQRRLFVGAAIWIVLALVTTALLLSVLFRNHLENDLARRLDADFLQLVSQFDVDAQGRLLHSVAMSDPLYQRVLSGRYWQIERGGVVSLHSRSLWDATIAIGPQVSGELVRLTGPRGVPLLAVVRDITVPNVAEPLRLTVAASLAPVNDAVAEFRRTTLIALGVLATGLILAAALQVRLGLRPLGKLRRELATIRNSRATRLSGDYPAEVAPLVSDLNSVLAHNETLIERARRQAGNLAHALKTPLSVIGNEATRMATAGETRRAARLQHEVAAMQRHIDWHLARTRIAGRAGSRQATAVADVVARLQRTLQRLYGDSGLVIDIDSPDDIYFAGEQRDLEQMLGNLMENACKWARGVVEVHVDAQAESLALWVNDDGPGLTPEQRAQAIRPGQRFDEAVPGSGLGLAIVSDLAEAYAGELVLDRAELGGLSARLTLPKSSGALTS</sequence>
<reference evidence="14 15" key="2">
    <citation type="journal article" date="2013" name="PLoS ONE">
        <title>INDIGO - INtegrated Data Warehouse of MIcrobial GenOmes with Examples from the Red Sea Extremophiles.</title>
        <authorList>
            <person name="Alam I."/>
            <person name="Antunes A."/>
            <person name="Kamau A.A."/>
            <person name="Ba Alawi W."/>
            <person name="Kalkatawi M."/>
            <person name="Stingl U."/>
            <person name="Bajic V.B."/>
        </authorList>
    </citation>
    <scope>NUCLEOTIDE SEQUENCE [LARGE SCALE GENOMIC DNA]</scope>
    <source>
        <strain evidence="14 15">E1L3A</strain>
    </source>
</reference>
<dbReference type="InterPro" id="IPR050428">
    <property type="entry name" value="TCS_sensor_his_kinase"/>
</dbReference>
<dbReference type="Proteomes" id="UP000006242">
    <property type="component" value="Unassembled WGS sequence"/>
</dbReference>
<keyword evidence="7 14" id="KW-0418">Kinase</keyword>
<evidence type="ECO:0000256" key="6">
    <source>
        <dbReference type="ARBA" id="ARBA00022692"/>
    </source>
</evidence>
<evidence type="ECO:0000313" key="14">
    <source>
        <dbReference type="EMBL" id="ERJ20828.1"/>
    </source>
</evidence>
<evidence type="ECO:0000256" key="2">
    <source>
        <dbReference type="ARBA" id="ARBA00004370"/>
    </source>
</evidence>
<dbReference type="PANTHER" id="PTHR45436:SF5">
    <property type="entry name" value="SENSOR HISTIDINE KINASE TRCS"/>
    <property type="match status" value="1"/>
</dbReference>
<keyword evidence="4" id="KW-0597">Phosphoprotein</keyword>
<dbReference type="Gene3D" id="3.30.565.10">
    <property type="entry name" value="Histidine kinase-like ATPase, C-terminal domain"/>
    <property type="match status" value="1"/>
</dbReference>
<dbReference type="PANTHER" id="PTHR45436">
    <property type="entry name" value="SENSOR HISTIDINE KINASE YKOH"/>
    <property type="match status" value="1"/>
</dbReference>
<evidence type="ECO:0000259" key="12">
    <source>
        <dbReference type="PROSITE" id="PS50109"/>
    </source>
</evidence>
<feature type="transmembrane region" description="Helical" evidence="11">
    <location>
        <begin position="12"/>
        <end position="33"/>
    </location>
</feature>
<dbReference type="AlphaFoldDB" id="U2G3Z0"/>
<evidence type="ECO:0000313" key="15">
    <source>
        <dbReference type="Proteomes" id="UP000006242"/>
    </source>
</evidence>
<dbReference type="Gene3D" id="1.10.287.130">
    <property type="match status" value="1"/>
</dbReference>
<dbReference type="GO" id="GO:0005886">
    <property type="term" value="C:plasma membrane"/>
    <property type="evidence" value="ECO:0007669"/>
    <property type="project" value="TreeGrafter"/>
</dbReference>
<protein>
    <recommendedName>
        <fullName evidence="3">histidine kinase</fullName>
        <ecNumber evidence="3">2.7.13.3</ecNumber>
    </recommendedName>
</protein>
<keyword evidence="8 11" id="KW-1133">Transmembrane helix</keyword>
<keyword evidence="9" id="KW-0902">Two-component regulatory system</keyword>
<dbReference type="GO" id="GO:0004673">
    <property type="term" value="F:protein histidine kinase activity"/>
    <property type="evidence" value="ECO:0007669"/>
    <property type="project" value="UniProtKB-EC"/>
</dbReference>
<dbReference type="Pfam" id="PF02518">
    <property type="entry name" value="HATPase_c"/>
    <property type="match status" value="1"/>
</dbReference>